<dbReference type="STRING" id="43335.A0A4U5NP45"/>
<dbReference type="GO" id="GO:0005525">
    <property type="term" value="F:GTP binding"/>
    <property type="evidence" value="ECO:0007669"/>
    <property type="project" value="UniProtKB-KW"/>
</dbReference>
<dbReference type="InterPro" id="IPR015349">
    <property type="entry name" value="OCT_dom"/>
</dbReference>
<dbReference type="SUPFAM" id="SSF102741">
    <property type="entry name" value="Obg GTP-binding protein C-terminal domain"/>
    <property type="match status" value="1"/>
</dbReference>
<gene>
    <name evidence="3" type="ORF">D5086_0000248590</name>
</gene>
<comment type="caution">
    <text evidence="3">The sequence shown here is derived from an EMBL/GenBank/DDBJ whole genome shotgun (WGS) entry which is preliminary data.</text>
</comment>
<dbReference type="Pfam" id="PF09269">
    <property type="entry name" value="DUF1967"/>
    <property type="match status" value="1"/>
</dbReference>
<reference evidence="3" key="1">
    <citation type="submission" date="2018-10" db="EMBL/GenBank/DDBJ databases">
        <title>Population genomic analysis revealed the cold adaptation of white poplar.</title>
        <authorList>
            <person name="Liu Y.-J."/>
        </authorList>
    </citation>
    <scope>NUCLEOTIDE SEQUENCE [LARGE SCALE GENOMIC DNA]</scope>
    <source>
        <strain evidence="3">PAL-ZL1</strain>
    </source>
</reference>
<proteinExistence type="predicted"/>
<keyword evidence="1" id="KW-0547">Nucleotide-binding</keyword>
<organism evidence="3">
    <name type="scientific">Populus alba</name>
    <name type="common">White poplar</name>
    <dbReference type="NCBI Taxonomy" id="43335"/>
    <lineage>
        <taxon>Eukaryota</taxon>
        <taxon>Viridiplantae</taxon>
        <taxon>Streptophyta</taxon>
        <taxon>Embryophyta</taxon>
        <taxon>Tracheophyta</taxon>
        <taxon>Spermatophyta</taxon>
        <taxon>Magnoliopsida</taxon>
        <taxon>eudicotyledons</taxon>
        <taxon>Gunneridae</taxon>
        <taxon>Pentapetalae</taxon>
        <taxon>rosids</taxon>
        <taxon>fabids</taxon>
        <taxon>Malpighiales</taxon>
        <taxon>Salicaceae</taxon>
        <taxon>Saliceae</taxon>
        <taxon>Populus</taxon>
    </lineage>
</organism>
<dbReference type="InterPro" id="IPR036346">
    <property type="entry name" value="GTP-bd_prot_GTP1/OBG_C_sf"/>
</dbReference>
<dbReference type="AlphaFoldDB" id="A0A4U5NP45"/>
<keyword evidence="1" id="KW-0342">GTP-binding</keyword>
<name>A0A4U5NP45_POPAL</name>
<evidence type="ECO:0000259" key="2">
    <source>
        <dbReference type="PROSITE" id="PS51881"/>
    </source>
</evidence>
<dbReference type="Gene3D" id="3.30.300.350">
    <property type="entry name" value="GTP-binding protein OBG, C-terminal domain"/>
    <property type="match status" value="1"/>
</dbReference>
<evidence type="ECO:0000256" key="1">
    <source>
        <dbReference type="ARBA" id="ARBA00023134"/>
    </source>
</evidence>
<sequence>MLSPELPEKTYVVAYNKMELLEAYENWLLFKEKQQAHGIKTFCMSAVKRESTHMKYKDSERRFQHVLEAFGVNKPLSKMGVKEGDSVIVGEVRRAFILLICQLSSP</sequence>
<feature type="domain" description="OCT" evidence="2">
    <location>
        <begin position="3"/>
        <end position="100"/>
    </location>
</feature>
<dbReference type="EMBL" id="RCHU01000948">
    <property type="protein sequence ID" value="TKR85378.1"/>
    <property type="molecule type" value="Genomic_DNA"/>
</dbReference>
<protein>
    <recommendedName>
        <fullName evidence="2">OCT domain-containing protein</fullName>
    </recommendedName>
</protein>
<evidence type="ECO:0000313" key="3">
    <source>
        <dbReference type="EMBL" id="TKR85378.1"/>
    </source>
</evidence>
<dbReference type="PROSITE" id="PS51881">
    <property type="entry name" value="OCT"/>
    <property type="match status" value="1"/>
</dbReference>
<accession>A0A4U5NP45</accession>